<protein>
    <recommendedName>
        <fullName evidence="2">DUF4258 domain-containing protein</fullName>
    </recommendedName>
</protein>
<name>A0A679IV26_9HYPH</name>
<proteinExistence type="predicted"/>
<evidence type="ECO:0000313" key="1">
    <source>
        <dbReference type="EMBL" id="CAA2099278.1"/>
    </source>
</evidence>
<dbReference type="EMBL" id="LR743504">
    <property type="protein sequence ID" value="CAA2099278.1"/>
    <property type="molecule type" value="Genomic_DNA"/>
</dbReference>
<accession>A0A679IV26</accession>
<evidence type="ECO:0008006" key="2">
    <source>
        <dbReference type="Google" id="ProtNLM"/>
    </source>
</evidence>
<sequence>MKPIVFIDHADQRLARRGLDREWIERTIRQPDFLEPDPDHPERVRAYRSLPECDGRVLRVIYEDASVEIQVITAFLDRNRTRRLNR</sequence>
<reference evidence="1" key="1">
    <citation type="submission" date="2019-12" db="EMBL/GenBank/DDBJ databases">
        <authorList>
            <person name="Cremers G."/>
        </authorList>
    </citation>
    <scope>NUCLEOTIDE SEQUENCE</scope>
    <source>
        <strain evidence="1">Mbul1</strain>
    </source>
</reference>
<dbReference type="Pfam" id="PF14076">
    <property type="entry name" value="DUF4258"/>
    <property type="match status" value="1"/>
</dbReference>
<gene>
    <name evidence="1" type="ORF">MBUL_00066</name>
</gene>
<dbReference type="InterPro" id="IPR025354">
    <property type="entry name" value="DUF4258"/>
</dbReference>
<organism evidence="1">
    <name type="scientific">Methylobacterium bullatum</name>
    <dbReference type="NCBI Taxonomy" id="570505"/>
    <lineage>
        <taxon>Bacteria</taxon>
        <taxon>Pseudomonadati</taxon>
        <taxon>Pseudomonadota</taxon>
        <taxon>Alphaproteobacteria</taxon>
        <taxon>Hyphomicrobiales</taxon>
        <taxon>Methylobacteriaceae</taxon>
        <taxon>Methylobacterium</taxon>
    </lineage>
</organism>
<dbReference type="AlphaFoldDB" id="A0A679IV26"/>